<comment type="similarity">
    <text evidence="2">Belongs to the MreD family.</text>
</comment>
<dbReference type="AlphaFoldDB" id="A0A1I5D300"/>
<keyword evidence="10" id="KW-1185">Reference proteome</keyword>
<evidence type="ECO:0000256" key="6">
    <source>
        <dbReference type="ARBA" id="ARBA00022989"/>
    </source>
</evidence>
<evidence type="ECO:0000256" key="4">
    <source>
        <dbReference type="ARBA" id="ARBA00022692"/>
    </source>
</evidence>
<evidence type="ECO:0000256" key="7">
    <source>
        <dbReference type="ARBA" id="ARBA00023136"/>
    </source>
</evidence>
<dbReference type="GO" id="GO:0008360">
    <property type="term" value="P:regulation of cell shape"/>
    <property type="evidence" value="ECO:0007669"/>
    <property type="project" value="UniProtKB-KW"/>
</dbReference>
<sequence>MPVSSQILRPVGTHFIVLTFLAALLGNLLPWQATLANFAPDFVALLLIYWTLNQPRRIGVGVGFLLGILMDVGDGTVLGQHALAYSVIAFLTLWRNRQISVAPFWQQAISAFLLLLLSQLIMYLVRSTMGAPFVGWSYFAGPVIAAPLWTPLANLMLMHQRMGAPEEL</sequence>
<proteinExistence type="inferred from homology"/>
<dbReference type="RefSeq" id="WP_091197408.1">
    <property type="nucleotide sequence ID" value="NZ_FOVE01000022.1"/>
</dbReference>
<dbReference type="PANTHER" id="PTHR37484">
    <property type="entry name" value="ROD SHAPE-DETERMINING PROTEIN MRED"/>
    <property type="match status" value="1"/>
</dbReference>
<evidence type="ECO:0000313" key="9">
    <source>
        <dbReference type="EMBL" id="SFN93595.1"/>
    </source>
</evidence>
<comment type="subcellular location">
    <subcellularLocation>
        <location evidence="1">Cell membrane</location>
        <topology evidence="1">Multi-pass membrane protein</topology>
    </subcellularLocation>
</comment>
<evidence type="ECO:0000256" key="5">
    <source>
        <dbReference type="ARBA" id="ARBA00022960"/>
    </source>
</evidence>
<feature type="transmembrane region" description="Helical" evidence="8">
    <location>
        <begin position="64"/>
        <end position="92"/>
    </location>
</feature>
<dbReference type="NCBIfam" id="TIGR03426">
    <property type="entry name" value="shape_MreD"/>
    <property type="match status" value="1"/>
</dbReference>
<name>A0A1I5D300_9NEIS</name>
<keyword evidence="7 8" id="KW-0472">Membrane</keyword>
<keyword evidence="4 8" id="KW-0812">Transmembrane</keyword>
<dbReference type="Proteomes" id="UP000242869">
    <property type="component" value="Unassembled WGS sequence"/>
</dbReference>
<evidence type="ECO:0000256" key="2">
    <source>
        <dbReference type="ARBA" id="ARBA00007776"/>
    </source>
</evidence>
<gene>
    <name evidence="9" type="ORF">SAMN05660284_02568</name>
</gene>
<dbReference type="STRING" id="83765.SAMN05660284_02568"/>
<feature type="transmembrane region" description="Helical" evidence="8">
    <location>
        <begin position="104"/>
        <end position="125"/>
    </location>
</feature>
<evidence type="ECO:0000256" key="1">
    <source>
        <dbReference type="ARBA" id="ARBA00004651"/>
    </source>
</evidence>
<accession>A0A1I5D300</accession>
<keyword evidence="6 8" id="KW-1133">Transmembrane helix</keyword>
<evidence type="ECO:0000313" key="10">
    <source>
        <dbReference type="Proteomes" id="UP000242869"/>
    </source>
</evidence>
<feature type="transmembrane region" description="Helical" evidence="8">
    <location>
        <begin position="7"/>
        <end position="29"/>
    </location>
</feature>
<dbReference type="InterPro" id="IPR007227">
    <property type="entry name" value="Cell_shape_determining_MreD"/>
</dbReference>
<dbReference type="InterPro" id="IPR026034">
    <property type="entry name" value="MreD_proteobac"/>
</dbReference>
<reference evidence="10" key="1">
    <citation type="submission" date="2016-10" db="EMBL/GenBank/DDBJ databases">
        <authorList>
            <person name="Varghese N."/>
            <person name="Submissions S."/>
        </authorList>
    </citation>
    <scope>NUCLEOTIDE SEQUENCE [LARGE SCALE GENOMIC DNA]</scope>
    <source>
        <strain evidence="10">DSM 6150</strain>
    </source>
</reference>
<dbReference type="PANTHER" id="PTHR37484:SF1">
    <property type="entry name" value="ROD SHAPE-DETERMINING PROTEIN MRED"/>
    <property type="match status" value="1"/>
</dbReference>
<keyword evidence="5" id="KW-0133">Cell shape</keyword>
<organism evidence="9 10">
    <name type="scientific">Formivibrio citricus</name>
    <dbReference type="NCBI Taxonomy" id="83765"/>
    <lineage>
        <taxon>Bacteria</taxon>
        <taxon>Pseudomonadati</taxon>
        <taxon>Pseudomonadota</taxon>
        <taxon>Betaproteobacteria</taxon>
        <taxon>Neisseriales</taxon>
        <taxon>Chitinibacteraceae</taxon>
        <taxon>Formivibrio</taxon>
    </lineage>
</organism>
<protein>
    <submittedName>
        <fullName evidence="9">Rod shape-determining protein MreD</fullName>
    </submittedName>
</protein>
<keyword evidence="3" id="KW-1003">Cell membrane</keyword>
<feature type="transmembrane region" description="Helical" evidence="8">
    <location>
        <begin position="137"/>
        <end position="158"/>
    </location>
</feature>
<evidence type="ECO:0000256" key="8">
    <source>
        <dbReference type="SAM" id="Phobius"/>
    </source>
</evidence>
<evidence type="ECO:0000256" key="3">
    <source>
        <dbReference type="ARBA" id="ARBA00022475"/>
    </source>
</evidence>
<dbReference type="Pfam" id="PF04093">
    <property type="entry name" value="MreD"/>
    <property type="match status" value="1"/>
</dbReference>
<dbReference type="OrthoDB" id="5297408at2"/>
<dbReference type="PIRSF" id="PIRSF018472">
    <property type="entry name" value="MreD_proteobac"/>
    <property type="match status" value="1"/>
</dbReference>
<dbReference type="GO" id="GO:0005886">
    <property type="term" value="C:plasma membrane"/>
    <property type="evidence" value="ECO:0007669"/>
    <property type="project" value="UniProtKB-SubCell"/>
</dbReference>
<dbReference type="EMBL" id="FOVE01000022">
    <property type="protein sequence ID" value="SFN93595.1"/>
    <property type="molecule type" value="Genomic_DNA"/>
</dbReference>